<dbReference type="Pfam" id="PF13333">
    <property type="entry name" value="rve_2"/>
    <property type="match status" value="1"/>
</dbReference>
<gene>
    <name evidence="2" type="ORF">IHV77_07575</name>
</gene>
<keyword evidence="3" id="KW-1185">Reference proteome</keyword>
<feature type="domain" description="Integrase catalytic" evidence="1">
    <location>
        <begin position="2"/>
        <end position="28"/>
    </location>
</feature>
<dbReference type="RefSeq" id="WP_194811382.1">
    <property type="nucleotide sequence ID" value="NZ_CP063056.1"/>
</dbReference>
<name>A0ABX6UUU7_9PAST</name>
<dbReference type="InterPro" id="IPR001584">
    <property type="entry name" value="Integrase_cat-core"/>
</dbReference>
<dbReference type="Proteomes" id="UP000663069">
    <property type="component" value="Chromosome"/>
</dbReference>
<evidence type="ECO:0000259" key="1">
    <source>
        <dbReference type="Pfam" id="PF13333"/>
    </source>
</evidence>
<proteinExistence type="predicted"/>
<reference evidence="2 3" key="1">
    <citation type="submission" date="2020-10" db="EMBL/GenBank/DDBJ databases">
        <title>Genome Sequencing of Rodentibacter spp. strain DSM111151.</title>
        <authorList>
            <person name="Benga L."/>
            <person name="Lautwein T."/>
        </authorList>
    </citation>
    <scope>NUCLEOTIDE SEQUENCE [LARGE SCALE GENOMIC DNA]</scope>
    <source>
        <strain evidence="2 3">DSM 111151</strain>
    </source>
</reference>
<protein>
    <submittedName>
        <fullName evidence="2">IS3 family transposase</fullName>
    </submittedName>
</protein>
<organism evidence="2 3">
    <name type="scientific">Rodentibacter haemolyticus</name>
    <dbReference type="NCBI Taxonomy" id="2778911"/>
    <lineage>
        <taxon>Bacteria</taxon>
        <taxon>Pseudomonadati</taxon>
        <taxon>Pseudomonadota</taxon>
        <taxon>Gammaproteobacteria</taxon>
        <taxon>Pasteurellales</taxon>
        <taxon>Pasteurellaceae</taxon>
        <taxon>Rodentibacter</taxon>
    </lineage>
</organism>
<evidence type="ECO:0000313" key="2">
    <source>
        <dbReference type="EMBL" id="QPB41792.1"/>
    </source>
</evidence>
<sequence>MKEHILYINKERIQLKDLSPTQYRAQILC</sequence>
<dbReference type="EMBL" id="CP063056">
    <property type="protein sequence ID" value="QPB41792.1"/>
    <property type="molecule type" value="Genomic_DNA"/>
</dbReference>
<evidence type="ECO:0000313" key="3">
    <source>
        <dbReference type="Proteomes" id="UP000663069"/>
    </source>
</evidence>
<accession>A0ABX6UUU7</accession>